<reference evidence="2 3" key="1">
    <citation type="submission" date="2021-01" db="EMBL/GenBank/DDBJ databases">
        <title>Whole genome shotgun sequence of Actinoplanes couchii NBRC 106145.</title>
        <authorList>
            <person name="Komaki H."/>
            <person name="Tamura T."/>
        </authorList>
    </citation>
    <scope>NUCLEOTIDE SEQUENCE [LARGE SCALE GENOMIC DNA]</scope>
    <source>
        <strain evidence="2 3">NBRC 106145</strain>
    </source>
</reference>
<dbReference type="Proteomes" id="UP000612282">
    <property type="component" value="Unassembled WGS sequence"/>
</dbReference>
<comment type="caution">
    <text evidence="2">The sequence shown here is derived from an EMBL/GenBank/DDBJ whole genome shotgun (WGS) entry which is preliminary data.</text>
</comment>
<keyword evidence="3" id="KW-1185">Reference proteome</keyword>
<name>A0ABQ3XFY8_9ACTN</name>
<accession>A0ABQ3XFY8</accession>
<evidence type="ECO:0000256" key="1">
    <source>
        <dbReference type="SAM" id="MobiDB-lite"/>
    </source>
</evidence>
<sequence length="48" mass="5392">MDADPEELVIMSPEQYREAYEKAHGHPPPEDDAAADADDLPDCECRTF</sequence>
<evidence type="ECO:0000313" key="3">
    <source>
        <dbReference type="Proteomes" id="UP000612282"/>
    </source>
</evidence>
<feature type="region of interest" description="Disordered" evidence="1">
    <location>
        <begin position="19"/>
        <end position="48"/>
    </location>
</feature>
<evidence type="ECO:0000313" key="2">
    <source>
        <dbReference type="EMBL" id="GID57392.1"/>
    </source>
</evidence>
<organism evidence="2 3">
    <name type="scientific">Actinoplanes couchii</name>
    <dbReference type="NCBI Taxonomy" id="403638"/>
    <lineage>
        <taxon>Bacteria</taxon>
        <taxon>Bacillati</taxon>
        <taxon>Actinomycetota</taxon>
        <taxon>Actinomycetes</taxon>
        <taxon>Micromonosporales</taxon>
        <taxon>Micromonosporaceae</taxon>
        <taxon>Actinoplanes</taxon>
    </lineage>
</organism>
<feature type="compositionally biased region" description="Basic and acidic residues" evidence="1">
    <location>
        <begin position="19"/>
        <end position="29"/>
    </location>
</feature>
<protein>
    <submittedName>
        <fullName evidence="2">Uncharacterized protein</fullName>
    </submittedName>
</protein>
<dbReference type="RefSeq" id="WP_203800126.1">
    <property type="nucleotide sequence ID" value="NZ_BAAAQE010000118.1"/>
</dbReference>
<proteinExistence type="predicted"/>
<gene>
    <name evidence="2" type="ORF">Aco03nite_057960</name>
</gene>
<feature type="compositionally biased region" description="Acidic residues" evidence="1">
    <location>
        <begin position="30"/>
        <end position="42"/>
    </location>
</feature>
<dbReference type="EMBL" id="BOMG01000072">
    <property type="protein sequence ID" value="GID57392.1"/>
    <property type="molecule type" value="Genomic_DNA"/>
</dbReference>